<accession>A0A2A7HRW2</accession>
<dbReference type="Gene3D" id="1.10.150.130">
    <property type="match status" value="1"/>
</dbReference>
<keyword evidence="2" id="KW-0229">DNA integration</keyword>
<feature type="domain" description="Core-binding (CB)" evidence="7">
    <location>
        <begin position="60"/>
        <end position="144"/>
    </location>
</feature>
<evidence type="ECO:0000256" key="2">
    <source>
        <dbReference type="ARBA" id="ARBA00022908"/>
    </source>
</evidence>
<reference evidence="8 9" key="1">
    <citation type="submission" date="2017-09" db="EMBL/GenBank/DDBJ databases">
        <title>Large-scale bioinformatics analysis of Bacillus genomes uncovers conserved roles of natural products in bacterial physiology.</title>
        <authorList>
            <consortium name="Agbiome Team Llc"/>
            <person name="Bleich R.M."/>
            <person name="Grubbs K.J."/>
            <person name="Santa Maria K.C."/>
            <person name="Allen S.E."/>
            <person name="Farag S."/>
            <person name="Shank E.A."/>
            <person name="Bowers A."/>
        </authorList>
    </citation>
    <scope>NUCLEOTIDE SEQUENCE [LARGE SCALE GENOMIC DNA]</scope>
    <source>
        <strain evidence="8 9">AFS096845</strain>
    </source>
</reference>
<dbReference type="InterPro" id="IPR004107">
    <property type="entry name" value="Integrase_SAM-like_N"/>
</dbReference>
<sequence>MKGHIRKRGTKWSIIIDIGPDPETGKRRQKWFSGYKTKKEAQADMAKRIVEIEEGSYIEPTKMRVREFFLQYLEARKINLRETTYYNYRKHINNHIIPKLGNIPMQKLKGVNLEKFYSDLSESMKPVTVRSIHQIVRTALAYAVRHEIVKRNVADVISPPTAGADAKTVNTWTEEEVLRFLEHAKESRYYIAYLLAITCGMRKGEILGLQWKDIDFDRRTLSVNRSLSHITKEFHEPKTSSGKRLIVLPEITLLALQEHFQKIIEEKERYGDGYNNYDLVCPTYNGNPCNFRSLTQLWKKLIKKSGVPDIRFHDLRHTHATLMLKQGIHPKIVSERLGHKRVGITLDTYSHVVPGLQEKAVEDFANNLFQKH</sequence>
<dbReference type="PROSITE" id="PS51900">
    <property type="entry name" value="CB"/>
    <property type="match status" value="1"/>
</dbReference>
<evidence type="ECO:0000256" key="4">
    <source>
        <dbReference type="ARBA" id="ARBA00023172"/>
    </source>
</evidence>
<protein>
    <submittedName>
        <fullName evidence="8">Site-specific integrase</fullName>
    </submittedName>
</protein>
<dbReference type="AlphaFoldDB" id="A0A2A7HRW2"/>
<dbReference type="PROSITE" id="PS51898">
    <property type="entry name" value="TYR_RECOMBINASE"/>
    <property type="match status" value="1"/>
</dbReference>
<dbReference type="GO" id="GO:0006310">
    <property type="term" value="P:DNA recombination"/>
    <property type="evidence" value="ECO:0007669"/>
    <property type="project" value="UniProtKB-KW"/>
</dbReference>
<dbReference type="GO" id="GO:0015074">
    <property type="term" value="P:DNA integration"/>
    <property type="evidence" value="ECO:0007669"/>
    <property type="project" value="UniProtKB-KW"/>
</dbReference>
<evidence type="ECO:0000313" key="8">
    <source>
        <dbReference type="EMBL" id="PEC19395.1"/>
    </source>
</evidence>
<comment type="similarity">
    <text evidence="1">Belongs to the 'phage' integrase family.</text>
</comment>
<evidence type="ECO:0000256" key="1">
    <source>
        <dbReference type="ARBA" id="ARBA00008857"/>
    </source>
</evidence>
<evidence type="ECO:0000259" key="7">
    <source>
        <dbReference type="PROSITE" id="PS51900"/>
    </source>
</evidence>
<dbReference type="SUPFAM" id="SSF56349">
    <property type="entry name" value="DNA breaking-rejoining enzymes"/>
    <property type="match status" value="1"/>
</dbReference>
<dbReference type="InterPro" id="IPR044068">
    <property type="entry name" value="CB"/>
</dbReference>
<dbReference type="CDD" id="cd01189">
    <property type="entry name" value="INT_ICEBs1_C_like"/>
    <property type="match status" value="1"/>
</dbReference>
<dbReference type="Pfam" id="PF14657">
    <property type="entry name" value="Arm-DNA-bind_4"/>
    <property type="match status" value="1"/>
</dbReference>
<dbReference type="InterPro" id="IPR028259">
    <property type="entry name" value="AP2-like_int_N"/>
</dbReference>
<name>A0A2A7HRW2_BACCE</name>
<evidence type="ECO:0000313" key="9">
    <source>
        <dbReference type="Proteomes" id="UP000220006"/>
    </source>
</evidence>
<dbReference type="InterPro" id="IPR011010">
    <property type="entry name" value="DNA_brk_join_enz"/>
</dbReference>
<dbReference type="Gene3D" id="1.10.443.10">
    <property type="entry name" value="Intergrase catalytic core"/>
    <property type="match status" value="1"/>
</dbReference>
<dbReference type="GO" id="GO:0003677">
    <property type="term" value="F:DNA binding"/>
    <property type="evidence" value="ECO:0007669"/>
    <property type="project" value="UniProtKB-UniRule"/>
</dbReference>
<dbReference type="InterPro" id="IPR050808">
    <property type="entry name" value="Phage_Integrase"/>
</dbReference>
<evidence type="ECO:0000256" key="5">
    <source>
        <dbReference type="PROSITE-ProRule" id="PRU01248"/>
    </source>
</evidence>
<dbReference type="InterPro" id="IPR013762">
    <property type="entry name" value="Integrase-like_cat_sf"/>
</dbReference>
<evidence type="ECO:0000256" key="3">
    <source>
        <dbReference type="ARBA" id="ARBA00023125"/>
    </source>
</evidence>
<evidence type="ECO:0000259" key="6">
    <source>
        <dbReference type="PROSITE" id="PS51898"/>
    </source>
</evidence>
<keyword evidence="3 5" id="KW-0238">DNA-binding</keyword>
<dbReference type="EMBL" id="NVLK01000068">
    <property type="protein sequence ID" value="PEC19395.1"/>
    <property type="molecule type" value="Genomic_DNA"/>
</dbReference>
<dbReference type="InterPro" id="IPR010998">
    <property type="entry name" value="Integrase_recombinase_N"/>
</dbReference>
<proteinExistence type="inferred from homology"/>
<organism evidence="8 9">
    <name type="scientific">Bacillus cereus</name>
    <dbReference type="NCBI Taxonomy" id="1396"/>
    <lineage>
        <taxon>Bacteria</taxon>
        <taxon>Bacillati</taxon>
        <taxon>Bacillota</taxon>
        <taxon>Bacilli</taxon>
        <taxon>Bacillales</taxon>
        <taxon>Bacillaceae</taxon>
        <taxon>Bacillus</taxon>
        <taxon>Bacillus cereus group</taxon>
    </lineage>
</organism>
<dbReference type="Proteomes" id="UP000220006">
    <property type="component" value="Unassembled WGS sequence"/>
</dbReference>
<comment type="caution">
    <text evidence="8">The sequence shown here is derived from an EMBL/GenBank/DDBJ whole genome shotgun (WGS) entry which is preliminary data.</text>
</comment>
<dbReference type="PANTHER" id="PTHR30629">
    <property type="entry name" value="PROPHAGE INTEGRASE"/>
    <property type="match status" value="1"/>
</dbReference>
<dbReference type="Pfam" id="PF14659">
    <property type="entry name" value="Phage_int_SAM_3"/>
    <property type="match status" value="1"/>
</dbReference>
<dbReference type="Pfam" id="PF00589">
    <property type="entry name" value="Phage_integrase"/>
    <property type="match status" value="1"/>
</dbReference>
<dbReference type="InterPro" id="IPR002104">
    <property type="entry name" value="Integrase_catalytic"/>
</dbReference>
<gene>
    <name evidence="8" type="ORF">COM96_25380</name>
</gene>
<feature type="domain" description="Tyr recombinase" evidence="6">
    <location>
        <begin position="167"/>
        <end position="362"/>
    </location>
</feature>
<keyword evidence="4" id="KW-0233">DNA recombination</keyword>
<dbReference type="RefSeq" id="WP_097906065.1">
    <property type="nucleotide sequence ID" value="NZ_NVLK01000068.1"/>
</dbReference>
<dbReference type="PANTHER" id="PTHR30629:SF2">
    <property type="entry name" value="PROPHAGE INTEGRASE INTS-RELATED"/>
    <property type="match status" value="1"/>
</dbReference>